<evidence type="ECO:0000313" key="2">
    <source>
        <dbReference type="Proteomes" id="UP000324222"/>
    </source>
</evidence>
<sequence>MKKSIASACGRVRGKPSRSQVEVFRTDSSDEISLTIVSSGTSFPAFMYFSASCPTSERITSVDLLTPQVCSRKVTISLPTLLCEPLIRLVLLHGLIEQFITFGVHCRQLPEAFISHKADFMTILENDHLDCSLARRVQGDVWGDDGLVGILHLLLNAWQVTSRSRKGDPSKSLGMIYFPAYNLNLRNMINVDSHVMAGSQVELVITIKCI</sequence>
<comment type="caution">
    <text evidence="1">The sequence shown here is derived from an EMBL/GenBank/DDBJ whole genome shotgun (WGS) entry which is preliminary data.</text>
</comment>
<reference evidence="1 2" key="1">
    <citation type="submission" date="2019-05" db="EMBL/GenBank/DDBJ databases">
        <title>Another draft genome of Portunus trituberculatus and its Hox gene families provides insights of decapod evolution.</title>
        <authorList>
            <person name="Jeong J.-H."/>
            <person name="Song I."/>
            <person name="Kim S."/>
            <person name="Choi T."/>
            <person name="Kim D."/>
            <person name="Ryu S."/>
            <person name="Kim W."/>
        </authorList>
    </citation>
    <scope>NUCLEOTIDE SEQUENCE [LARGE SCALE GENOMIC DNA]</scope>
    <source>
        <tissue evidence="1">Muscle</tissue>
    </source>
</reference>
<name>A0A5B7DH63_PORTR</name>
<protein>
    <submittedName>
        <fullName evidence="1">Uncharacterized protein</fullName>
    </submittedName>
</protein>
<keyword evidence="2" id="KW-1185">Reference proteome</keyword>
<gene>
    <name evidence="1" type="ORF">E2C01_013635</name>
</gene>
<dbReference type="Proteomes" id="UP000324222">
    <property type="component" value="Unassembled WGS sequence"/>
</dbReference>
<accession>A0A5B7DH63</accession>
<evidence type="ECO:0000313" key="1">
    <source>
        <dbReference type="EMBL" id="MPC20680.1"/>
    </source>
</evidence>
<organism evidence="1 2">
    <name type="scientific">Portunus trituberculatus</name>
    <name type="common">Swimming crab</name>
    <name type="synonym">Neptunus trituberculatus</name>
    <dbReference type="NCBI Taxonomy" id="210409"/>
    <lineage>
        <taxon>Eukaryota</taxon>
        <taxon>Metazoa</taxon>
        <taxon>Ecdysozoa</taxon>
        <taxon>Arthropoda</taxon>
        <taxon>Crustacea</taxon>
        <taxon>Multicrustacea</taxon>
        <taxon>Malacostraca</taxon>
        <taxon>Eumalacostraca</taxon>
        <taxon>Eucarida</taxon>
        <taxon>Decapoda</taxon>
        <taxon>Pleocyemata</taxon>
        <taxon>Brachyura</taxon>
        <taxon>Eubrachyura</taxon>
        <taxon>Portunoidea</taxon>
        <taxon>Portunidae</taxon>
        <taxon>Portuninae</taxon>
        <taxon>Portunus</taxon>
    </lineage>
</organism>
<proteinExistence type="predicted"/>
<dbReference type="EMBL" id="VSRR010000899">
    <property type="protein sequence ID" value="MPC20680.1"/>
    <property type="molecule type" value="Genomic_DNA"/>
</dbReference>
<dbReference type="AlphaFoldDB" id="A0A5B7DH63"/>